<name>A0A2W4IRN9_9PSEU</name>
<accession>A0A2W4IRN9</accession>
<proteinExistence type="predicted"/>
<evidence type="ECO:0000313" key="1">
    <source>
        <dbReference type="EMBL" id="PZM89542.1"/>
    </source>
</evidence>
<comment type="caution">
    <text evidence="1">The sequence shown here is derived from an EMBL/GenBank/DDBJ whole genome shotgun (WGS) entry which is preliminary data.</text>
</comment>
<sequence>MGNDTTLLAGVLSAGVIFPTTVSVVVAVTTWFGPSAETAIVMRCPVGGVIVPVRNLLQQVDEFADPLTRQVVTAMHVHRQPPTQMG</sequence>
<reference evidence="1" key="1">
    <citation type="submission" date="2018-05" db="EMBL/GenBank/DDBJ databases">
        <authorList>
            <person name="Lanie J.A."/>
            <person name="Ng W.-L."/>
            <person name="Kazmierczak K.M."/>
            <person name="Andrzejewski T.M."/>
            <person name="Davidsen T.M."/>
            <person name="Wayne K.J."/>
            <person name="Tettelin H."/>
            <person name="Glass J.I."/>
            <person name="Rusch D."/>
            <person name="Podicherti R."/>
            <person name="Tsui H.-C.T."/>
            <person name="Winkler M.E."/>
        </authorList>
    </citation>
    <scope>NUCLEOTIDE SEQUENCE</scope>
    <source>
        <strain evidence="1">ZC4RG45</strain>
    </source>
</reference>
<dbReference type="EMBL" id="QGUI01000956">
    <property type="protein sequence ID" value="PZM89542.1"/>
    <property type="molecule type" value="Genomic_DNA"/>
</dbReference>
<gene>
    <name evidence="1" type="ORF">DIU77_18995</name>
</gene>
<protein>
    <submittedName>
        <fullName evidence="1">Uncharacterized protein</fullName>
    </submittedName>
</protein>
<organism evidence="1">
    <name type="scientific">Thermocrispum agreste</name>
    <dbReference type="NCBI Taxonomy" id="37925"/>
    <lineage>
        <taxon>Bacteria</taxon>
        <taxon>Bacillati</taxon>
        <taxon>Actinomycetota</taxon>
        <taxon>Actinomycetes</taxon>
        <taxon>Pseudonocardiales</taxon>
        <taxon>Pseudonocardiaceae</taxon>
        <taxon>Thermocrispum</taxon>
    </lineage>
</organism>
<dbReference type="AlphaFoldDB" id="A0A2W4IRN9"/>